<gene>
    <name evidence="1" type="ORF">FCI23_08110</name>
</gene>
<accession>A0A4U0T8Z1</accession>
<evidence type="ECO:0000313" key="2">
    <source>
        <dbReference type="Proteomes" id="UP000305778"/>
    </source>
</evidence>
<dbReference type="Gene3D" id="3.40.50.1240">
    <property type="entry name" value="Phosphoglycerate mutase-like"/>
    <property type="match status" value="1"/>
</dbReference>
<protein>
    <recommendedName>
        <fullName evidence="3">Phosphoglycerate mutase</fullName>
    </recommendedName>
</protein>
<dbReference type="RefSeq" id="WP_136722768.1">
    <property type="nucleotide sequence ID" value="NZ_SUMC01000005.1"/>
</dbReference>
<keyword evidence="2" id="KW-1185">Reference proteome</keyword>
<dbReference type="EMBL" id="SUMC01000005">
    <property type="protein sequence ID" value="TKA12235.1"/>
    <property type="molecule type" value="Genomic_DNA"/>
</dbReference>
<reference evidence="1 2" key="1">
    <citation type="submission" date="2019-04" db="EMBL/GenBank/DDBJ databases">
        <title>Streptomyces oryziradicis sp. nov., a novel actinomycete isolated from rhizosphere soil of rice (Oryza sativa L.).</title>
        <authorList>
            <person name="Li C."/>
        </authorList>
    </citation>
    <scope>NUCLEOTIDE SEQUENCE [LARGE SCALE GENOMIC DNA]</scope>
    <source>
        <strain evidence="1 2">NEAU-C40</strain>
    </source>
</reference>
<proteinExistence type="predicted"/>
<comment type="caution">
    <text evidence="1">The sequence shown here is derived from an EMBL/GenBank/DDBJ whole genome shotgun (WGS) entry which is preliminary data.</text>
</comment>
<dbReference type="InterPro" id="IPR029033">
    <property type="entry name" value="His_PPase_superfam"/>
</dbReference>
<dbReference type="OrthoDB" id="9810154at2"/>
<evidence type="ECO:0008006" key="3">
    <source>
        <dbReference type="Google" id="ProtNLM"/>
    </source>
</evidence>
<dbReference type="Proteomes" id="UP000305778">
    <property type="component" value="Unassembled WGS sequence"/>
</dbReference>
<dbReference type="AlphaFoldDB" id="A0A4U0T8Z1"/>
<name>A0A4U0T8Z1_9ACTN</name>
<sequence>MERRTLLLIGHQAGVRDLVLSLAGDVDGDAPAGARTKFPTSAIAALVSRTAWGRLVPGSAALTDSAVPRGQVGGIVRAPMRSVPGTRE</sequence>
<organism evidence="1 2">
    <name type="scientific">Actinacidiphila oryziradicis</name>
    <dbReference type="NCBI Taxonomy" id="2571141"/>
    <lineage>
        <taxon>Bacteria</taxon>
        <taxon>Bacillati</taxon>
        <taxon>Actinomycetota</taxon>
        <taxon>Actinomycetes</taxon>
        <taxon>Kitasatosporales</taxon>
        <taxon>Streptomycetaceae</taxon>
        <taxon>Actinacidiphila</taxon>
    </lineage>
</organism>
<evidence type="ECO:0000313" key="1">
    <source>
        <dbReference type="EMBL" id="TKA12235.1"/>
    </source>
</evidence>